<evidence type="ECO:0000256" key="3">
    <source>
        <dbReference type="ARBA" id="ARBA00004651"/>
    </source>
</evidence>
<proteinExistence type="inferred from homology"/>
<evidence type="ECO:0000256" key="10">
    <source>
        <dbReference type="ARBA" id="ARBA00023143"/>
    </source>
</evidence>
<dbReference type="RefSeq" id="WP_133589703.1">
    <property type="nucleotide sequence ID" value="NZ_CP037953.1"/>
</dbReference>
<evidence type="ECO:0000259" key="15">
    <source>
        <dbReference type="Pfam" id="PF08345"/>
    </source>
</evidence>
<dbReference type="Gene3D" id="3.30.300.30">
    <property type="match status" value="1"/>
</dbReference>
<feature type="transmembrane region" description="Helical" evidence="13">
    <location>
        <begin position="30"/>
        <end position="50"/>
    </location>
</feature>
<evidence type="ECO:0000256" key="2">
    <source>
        <dbReference type="ARBA" id="ARBA00004117"/>
    </source>
</evidence>
<keyword evidence="9 13" id="KW-0472">Membrane</keyword>
<name>A0A4V3D7Q0_9GAMM</name>
<dbReference type="InterPro" id="IPR045851">
    <property type="entry name" value="AMP-bd_C_sf"/>
</dbReference>
<keyword evidence="7 13" id="KW-0812">Transmembrane</keyword>
<evidence type="ECO:0000313" key="17">
    <source>
        <dbReference type="Proteomes" id="UP000295375"/>
    </source>
</evidence>
<protein>
    <recommendedName>
        <fullName evidence="5 12">Flagellar M-ring protein</fullName>
    </recommendedName>
</protein>
<evidence type="ECO:0000256" key="4">
    <source>
        <dbReference type="ARBA" id="ARBA00007971"/>
    </source>
</evidence>
<sequence length="550" mass="59649">MAEANAAPNLPGFGGGALGNLSNLNVLRQLGILIGLAASVALGIMVVIWLKEPLMRPLGQVERAQALEIISQLEAQRIPYRLEPDGTIMVPQDEYQRVQMQLSGQGIEVGAGQADAYLSKDSGFSVSQRLEQARLLRSQELKLARTIEQFSGVRAAEVHLALPKEAVFVRDSEKPSASVLLNLTGQRTLDPEQVRAMVDLVAGSVPNLDSSRVTITDQFGRLHHSGSMSRDEIMSSREFAESRKRSEVLQRKIERLLEPIVGMGKYTVEVHVDMDFSQSESTQKVFNPELSVVRSERTLNESNADAGTAGVPGALTNQPPVPAVAPEVATAAAPGAVAAANNNARVRSEAERNYEVDTTISHTRNQIGMVKRITASVGLDYVEGAPAAAGEQAQRTPRAQAELDNIAKLVRNAIGYDVQRGDLVEIQSFPFVRVDVPEAPMELPFWEQPWFQLMLKPAIALLIALAFIFGVLSPVMRRLTSPPRAAPITDSLPMIEGLPPDRVSLSQPDSLSLPPPVSTELDSVTRAKAVVQSDPQLVAQVVKNWIEQDG</sequence>
<feature type="transmembrane region" description="Helical" evidence="13">
    <location>
        <begin position="458"/>
        <end position="476"/>
    </location>
</feature>
<comment type="caution">
    <text evidence="16">The sequence shown here is derived from an EMBL/GenBank/DDBJ whole genome shotgun (WGS) entry which is preliminary data.</text>
</comment>
<comment type="similarity">
    <text evidence="4 12">Belongs to the FliF family.</text>
</comment>
<evidence type="ECO:0000256" key="5">
    <source>
        <dbReference type="ARBA" id="ARBA00017949"/>
    </source>
</evidence>
<dbReference type="NCBIfam" id="TIGR00206">
    <property type="entry name" value="fliF"/>
    <property type="match status" value="1"/>
</dbReference>
<keyword evidence="17" id="KW-1185">Reference proteome</keyword>
<comment type="subcellular location">
    <subcellularLocation>
        <location evidence="2 12">Bacterial flagellum basal body</location>
    </subcellularLocation>
    <subcellularLocation>
        <location evidence="3">Cell membrane</location>
        <topology evidence="3">Multi-pass membrane protein</topology>
    </subcellularLocation>
</comment>
<dbReference type="InterPro" id="IPR013556">
    <property type="entry name" value="Flag_M-ring_C"/>
</dbReference>
<organism evidence="16 17">
    <name type="scientific">Permianibacter aggregans</name>
    <dbReference type="NCBI Taxonomy" id="1510150"/>
    <lineage>
        <taxon>Bacteria</taxon>
        <taxon>Pseudomonadati</taxon>
        <taxon>Pseudomonadota</taxon>
        <taxon>Gammaproteobacteria</taxon>
        <taxon>Pseudomonadales</taxon>
        <taxon>Pseudomonadaceae</taxon>
        <taxon>Permianibacter</taxon>
    </lineage>
</organism>
<gene>
    <name evidence="16" type="ORF">EV696_10637</name>
</gene>
<dbReference type="PANTHER" id="PTHR30046:SF0">
    <property type="entry name" value="FLAGELLAR M-RING PROTEIN"/>
    <property type="match status" value="1"/>
</dbReference>
<keyword evidence="16" id="KW-0969">Cilium</keyword>
<dbReference type="PANTHER" id="PTHR30046">
    <property type="entry name" value="FLAGELLAR M-RING PROTEIN"/>
    <property type="match status" value="1"/>
</dbReference>
<dbReference type="AlphaFoldDB" id="A0A4V3D7Q0"/>
<evidence type="ECO:0000256" key="13">
    <source>
        <dbReference type="SAM" id="Phobius"/>
    </source>
</evidence>
<keyword evidence="16" id="KW-0282">Flagellum</keyword>
<evidence type="ECO:0000256" key="12">
    <source>
        <dbReference type="PIRNR" id="PIRNR004862"/>
    </source>
</evidence>
<evidence type="ECO:0000256" key="9">
    <source>
        <dbReference type="ARBA" id="ARBA00023136"/>
    </source>
</evidence>
<accession>A0A4V3D7Q0</accession>
<dbReference type="InterPro" id="IPR006182">
    <property type="entry name" value="FliF_N_dom"/>
</dbReference>
<evidence type="ECO:0000256" key="1">
    <source>
        <dbReference type="ARBA" id="ARBA00003820"/>
    </source>
</evidence>
<evidence type="ECO:0000256" key="7">
    <source>
        <dbReference type="ARBA" id="ARBA00022692"/>
    </source>
</evidence>
<comment type="subunit">
    <text evidence="11">The basal body constitutes a major portion of the flagellar organelle and consists of four rings (L,P,S, and M) mounted on a central rod. The M ring is integral to the inner membrane of the cell and may be connected to the flagellar rod via the S ring. The S (supramembrane ring) lies just distal to the M ring. The L and P rings lie in the outer membrane and the periplasmic space, respectively.</text>
</comment>
<keyword evidence="10 12" id="KW-0975">Bacterial flagellum</keyword>
<dbReference type="PIRSF" id="PIRSF004862">
    <property type="entry name" value="FliF"/>
    <property type="match status" value="1"/>
</dbReference>
<reference evidence="16 17" key="1">
    <citation type="submission" date="2019-03" db="EMBL/GenBank/DDBJ databases">
        <title>Genomic Encyclopedia of Type Strains, Phase IV (KMG-IV): sequencing the most valuable type-strain genomes for metagenomic binning, comparative biology and taxonomic classification.</title>
        <authorList>
            <person name="Goeker M."/>
        </authorList>
    </citation>
    <scope>NUCLEOTIDE SEQUENCE [LARGE SCALE GENOMIC DNA]</scope>
    <source>
        <strain evidence="16 17">DSM 103792</strain>
    </source>
</reference>
<evidence type="ECO:0000256" key="8">
    <source>
        <dbReference type="ARBA" id="ARBA00022989"/>
    </source>
</evidence>
<dbReference type="PRINTS" id="PR01009">
    <property type="entry name" value="FLGMRINGFLIF"/>
</dbReference>
<dbReference type="GO" id="GO:0009431">
    <property type="term" value="C:bacterial-type flagellum basal body, MS ring"/>
    <property type="evidence" value="ECO:0007669"/>
    <property type="project" value="InterPro"/>
</dbReference>
<comment type="function">
    <text evidence="1 12">The M ring may be actively involved in energy transduction.</text>
</comment>
<dbReference type="OrthoDB" id="8554211at2"/>
<feature type="domain" description="Flagellar M-ring N-terminal" evidence="14">
    <location>
        <begin position="52"/>
        <end position="222"/>
    </location>
</feature>
<keyword evidence="8 13" id="KW-1133">Transmembrane helix</keyword>
<dbReference type="GO" id="GO:0071973">
    <property type="term" value="P:bacterial-type flagellum-dependent cell motility"/>
    <property type="evidence" value="ECO:0007669"/>
    <property type="project" value="InterPro"/>
</dbReference>
<evidence type="ECO:0000256" key="11">
    <source>
        <dbReference type="ARBA" id="ARBA00025936"/>
    </source>
</evidence>
<keyword evidence="16" id="KW-0966">Cell projection</keyword>
<evidence type="ECO:0000259" key="14">
    <source>
        <dbReference type="Pfam" id="PF01514"/>
    </source>
</evidence>
<dbReference type="InterPro" id="IPR043427">
    <property type="entry name" value="YscJ/FliF"/>
</dbReference>
<evidence type="ECO:0000256" key="6">
    <source>
        <dbReference type="ARBA" id="ARBA00022475"/>
    </source>
</evidence>
<dbReference type="Pfam" id="PF01514">
    <property type="entry name" value="YscJ_FliF"/>
    <property type="match status" value="1"/>
</dbReference>
<keyword evidence="6" id="KW-1003">Cell membrane</keyword>
<dbReference type="InterPro" id="IPR000067">
    <property type="entry name" value="FlgMring_FliF"/>
</dbReference>
<feature type="domain" description="Flagellar M-ring C-terminal" evidence="15">
    <location>
        <begin position="257"/>
        <end position="431"/>
    </location>
</feature>
<dbReference type="GO" id="GO:0003774">
    <property type="term" value="F:cytoskeletal motor activity"/>
    <property type="evidence" value="ECO:0007669"/>
    <property type="project" value="InterPro"/>
</dbReference>
<dbReference type="GO" id="GO:0005886">
    <property type="term" value="C:plasma membrane"/>
    <property type="evidence" value="ECO:0007669"/>
    <property type="project" value="UniProtKB-SubCell"/>
</dbReference>
<dbReference type="Pfam" id="PF08345">
    <property type="entry name" value="YscJ_FliF_C"/>
    <property type="match status" value="1"/>
</dbReference>
<dbReference type="EMBL" id="SNYM01000006">
    <property type="protein sequence ID" value="TDQ48597.1"/>
    <property type="molecule type" value="Genomic_DNA"/>
</dbReference>
<evidence type="ECO:0000313" key="16">
    <source>
        <dbReference type="EMBL" id="TDQ48597.1"/>
    </source>
</evidence>
<dbReference type="Proteomes" id="UP000295375">
    <property type="component" value="Unassembled WGS sequence"/>
</dbReference>